<reference evidence="2 3" key="1">
    <citation type="journal article" date="2014" name="Int. J. Syst. Evol. Microbiol.">
        <title>Complete genome sequence of Corynebacterium casei LMG S-19264T (=DSM 44701T), isolated from a smear-ripened cheese.</title>
        <authorList>
            <consortium name="US DOE Joint Genome Institute (JGI-PGF)"/>
            <person name="Walter F."/>
            <person name="Albersmeier A."/>
            <person name="Kalinowski J."/>
            <person name="Ruckert C."/>
        </authorList>
    </citation>
    <scope>NUCLEOTIDE SEQUENCE [LARGE SCALE GENOMIC DNA]</scope>
    <source>
        <strain evidence="2 3">CGMCC 4.7215</strain>
    </source>
</reference>
<dbReference type="RefSeq" id="WP_267638074.1">
    <property type="nucleotide sequence ID" value="NZ_JAODIY010000011.1"/>
</dbReference>
<name>A0ABD5X410_9EURY</name>
<organism evidence="2 3">
    <name type="scientific">Halovenus rubra</name>
    <dbReference type="NCBI Taxonomy" id="869890"/>
    <lineage>
        <taxon>Archaea</taxon>
        <taxon>Methanobacteriati</taxon>
        <taxon>Methanobacteriota</taxon>
        <taxon>Stenosarchaea group</taxon>
        <taxon>Halobacteria</taxon>
        <taxon>Halobacteriales</taxon>
        <taxon>Haloarculaceae</taxon>
        <taxon>Halovenus</taxon>
    </lineage>
</organism>
<dbReference type="AlphaFoldDB" id="A0ABD5X410"/>
<feature type="transmembrane region" description="Helical" evidence="1">
    <location>
        <begin position="117"/>
        <end position="141"/>
    </location>
</feature>
<evidence type="ECO:0000313" key="3">
    <source>
        <dbReference type="Proteomes" id="UP001596414"/>
    </source>
</evidence>
<comment type="caution">
    <text evidence="2">The sequence shown here is derived from an EMBL/GenBank/DDBJ whole genome shotgun (WGS) entry which is preliminary data.</text>
</comment>
<keyword evidence="1" id="KW-1133">Transmembrane helix</keyword>
<evidence type="ECO:0000313" key="2">
    <source>
        <dbReference type="EMBL" id="MFC7125925.1"/>
    </source>
</evidence>
<evidence type="ECO:0000256" key="1">
    <source>
        <dbReference type="SAM" id="Phobius"/>
    </source>
</evidence>
<dbReference type="Pfam" id="PF04238">
    <property type="entry name" value="DUF420"/>
    <property type="match status" value="1"/>
</dbReference>
<dbReference type="EMBL" id="JBHSZQ010000011">
    <property type="protein sequence ID" value="MFC7125925.1"/>
    <property type="molecule type" value="Genomic_DNA"/>
</dbReference>
<sequence>MQSYAREHVRGLAAVLSALSLALVFGAVGGYVPDGLLPRLDPLVEMIPHINVVISATAIGTILRGVRAIRRRDIKTHRQSMLASAALFALFLLLYLYRISLTGPTEFGGPDIVYQFIYLPMLAIHILFAIIAVPLVYYALLLATTHSLSELPGTGHARIGRVAATLWLVSFALGICVWLMIHILF</sequence>
<dbReference type="Proteomes" id="UP001596414">
    <property type="component" value="Unassembled WGS sequence"/>
</dbReference>
<keyword evidence="1" id="KW-0812">Transmembrane</keyword>
<feature type="transmembrane region" description="Helical" evidence="1">
    <location>
        <begin position="50"/>
        <end position="69"/>
    </location>
</feature>
<dbReference type="PANTHER" id="PTHR37692">
    <property type="entry name" value="HYPOTHETICAL MEMBRANE SPANNING PROTEIN"/>
    <property type="match status" value="1"/>
</dbReference>
<feature type="transmembrane region" description="Helical" evidence="1">
    <location>
        <begin position="162"/>
        <end position="184"/>
    </location>
</feature>
<accession>A0ABD5X410</accession>
<protein>
    <submittedName>
        <fullName evidence="2">DUF420 domain-containing protein</fullName>
    </submittedName>
</protein>
<gene>
    <name evidence="2" type="ORF">ACFQJ7_07700</name>
</gene>
<dbReference type="InterPro" id="IPR007352">
    <property type="entry name" value="DUF420"/>
</dbReference>
<dbReference type="PANTHER" id="PTHR37692:SF1">
    <property type="entry name" value="DUF420 DOMAIN-CONTAINING PROTEIN"/>
    <property type="match status" value="1"/>
</dbReference>
<feature type="transmembrane region" description="Helical" evidence="1">
    <location>
        <begin position="81"/>
        <end position="97"/>
    </location>
</feature>
<proteinExistence type="predicted"/>
<keyword evidence="1" id="KW-0472">Membrane</keyword>